<feature type="binding site" evidence="10">
    <location>
        <position position="908"/>
    </location>
    <ligand>
        <name>Zn(2+)</name>
        <dbReference type="ChEBI" id="CHEBI:29105"/>
    </ligand>
</feature>
<comment type="subunit">
    <text evidence="10">Monomer.</text>
</comment>
<evidence type="ECO:0000256" key="5">
    <source>
        <dbReference type="ARBA" id="ARBA00022840"/>
    </source>
</evidence>
<evidence type="ECO:0000256" key="4">
    <source>
        <dbReference type="ARBA" id="ARBA00022741"/>
    </source>
</evidence>
<dbReference type="InterPro" id="IPR001412">
    <property type="entry name" value="aa-tRNA-synth_I_CS"/>
</dbReference>
<dbReference type="GO" id="GO:0004822">
    <property type="term" value="F:isoleucine-tRNA ligase activity"/>
    <property type="evidence" value="ECO:0007669"/>
    <property type="project" value="UniProtKB-UniRule"/>
</dbReference>
<dbReference type="RefSeq" id="WP_126377268.1">
    <property type="nucleotide sequence ID" value="NZ_AP017378.1"/>
</dbReference>
<dbReference type="PROSITE" id="PS00178">
    <property type="entry name" value="AA_TRNA_LIGASE_I"/>
    <property type="match status" value="1"/>
</dbReference>
<evidence type="ECO:0000256" key="2">
    <source>
        <dbReference type="ARBA" id="ARBA00022490"/>
    </source>
</evidence>
<evidence type="ECO:0000313" key="14">
    <source>
        <dbReference type="Proteomes" id="UP000269883"/>
    </source>
</evidence>
<comment type="cofactor">
    <cofactor evidence="10">
        <name>Zn(2+)</name>
        <dbReference type="ChEBI" id="CHEBI:29105"/>
    </cofactor>
    <text evidence="10">Binds 1 zinc ion per subunit.</text>
</comment>
<dbReference type="CDD" id="cd07960">
    <property type="entry name" value="Anticodon_Ia_Ile_BEm"/>
    <property type="match status" value="1"/>
</dbReference>
<keyword evidence="10" id="KW-0479">Metal-binding</keyword>
<dbReference type="Proteomes" id="UP000269883">
    <property type="component" value="Chromosome"/>
</dbReference>
<dbReference type="NCBIfam" id="TIGR00392">
    <property type="entry name" value="ileS"/>
    <property type="match status" value="1"/>
</dbReference>
<dbReference type="Gene3D" id="3.90.740.10">
    <property type="entry name" value="Valyl/Leucyl/Isoleucyl-tRNA synthetase, editing domain"/>
    <property type="match status" value="1"/>
</dbReference>
<feature type="binding site" evidence="10">
    <location>
        <position position="567"/>
    </location>
    <ligand>
        <name>L-isoleucyl-5'-AMP</name>
        <dbReference type="ChEBI" id="CHEBI:178002"/>
    </ligand>
</feature>
<keyword evidence="4 10" id="KW-0547">Nucleotide-binding</keyword>
<evidence type="ECO:0000313" key="13">
    <source>
        <dbReference type="EMBL" id="BBD07749.1"/>
    </source>
</evidence>
<evidence type="ECO:0000256" key="6">
    <source>
        <dbReference type="ARBA" id="ARBA00022917"/>
    </source>
</evidence>
<keyword evidence="5 10" id="KW-0067">ATP-binding</keyword>
<feature type="binding site" evidence="10">
    <location>
        <position position="931"/>
    </location>
    <ligand>
        <name>Zn(2+)</name>
        <dbReference type="ChEBI" id="CHEBI:29105"/>
    </ligand>
</feature>
<comment type="domain">
    <text evidence="10">IleRS has two distinct active sites: one for aminoacylation and one for editing. The misactivated valine is translocated from the active site to the editing site, which sterically excludes the correctly activated isoleucine. The single editing site contains two valyl binding pockets, one specific for each substrate (Val-AMP or Val-tRNA(Ile)).</text>
</comment>
<sequence length="942" mass="106625">MSDYKKTLHLPGTSFPMKANLVQREPEMLKFWEEIDAYSVMVAANEGQERYVLHDGPPYANGHIHLGTTLNKVLKDIIVKSRNMSGKKAEYVPGWDCHGLPIEHKVSSELREKGKTDLPALTIRKICRSYAEKWVDIQRGEFKRLGVLGTWDDPYLTMKPVYEAATARELGNFMGKGSVVRSKKPIYWCYDCETALAEAEVEYADHSSPSIYVRFPLNDPKLKDIIPQADPAKAYVVIWTTTPWTLPSNMAVSLHPDFDYVLVEVGGEQHLLAEGLLEDCAKKFGWADYTVLATVSGDKFEGLKATHPFYDRESTLILGNHVTLESGTGCVHTAPGHGREDYDVALKYDIEVLSPLDDQGRFLPSVEFFAGMRVDESNPHVIAKVKELGRLLAQENISHSYPHCWRCKEPVIYRATTQWFISMERNDLRKKALKAISNDVRWIPSWGRERIFNMIESRPDWCISRQRNWGVPIVALLCKDCDEAWFEKDWVMGIVDKFETHERGCDYWFEATMEEVVPEGLTCPHCGGNHWEKEDDILDVWFDSGTSFAAVAEKRPELRFPTDMYLEGSDQHRGWFHSSLLASVGTRDCAPYKSVLTHGYVVDGEGKKMSKSIGNVVAPQEIIAKHGADILRMWVSSVNYQDDVRISDDILSRLVDAYRRIRNTLRYLLGNLGDFDPAKHAVSPADMLPLDRYAMTLVYDIHNRVQRGYEEFEFHRAYHALHNMCVTELSAFYLDIVKDRLYVSAGNSLERRSAQTALWQILMTFISDIAPVMTFTAEETFQHLPDSVRPDVKTVLAMRFAMDRDYLLDEAARHQWETVSSVRDEISRAIEPVRKAGIVGHSLNTQVTVYGREDLLADLKAPGVDLEEVCIVSKAILAPLADAPEDAFVSDEIDGLKIAVAVAPGEKCERCWKFNENLGTDAGHATLCPRCTGVMNADSTEA</sequence>
<proteinExistence type="inferred from homology"/>
<dbReference type="InterPro" id="IPR013155">
    <property type="entry name" value="M/V/L/I-tRNA-synth_anticd-bd"/>
</dbReference>
<evidence type="ECO:0000259" key="11">
    <source>
        <dbReference type="Pfam" id="PF00133"/>
    </source>
</evidence>
<dbReference type="Gene3D" id="1.10.10.830">
    <property type="entry name" value="Ile-tRNA synthetase CP2 domain-like"/>
    <property type="match status" value="1"/>
</dbReference>
<dbReference type="InterPro" id="IPR014729">
    <property type="entry name" value="Rossmann-like_a/b/a_fold"/>
</dbReference>
<feature type="short sequence motif" description="'KMSKS' region" evidence="10">
    <location>
        <begin position="608"/>
        <end position="612"/>
    </location>
</feature>
<dbReference type="OrthoDB" id="9810365at2"/>
<dbReference type="InterPro" id="IPR009080">
    <property type="entry name" value="tRNAsynth_Ia_anticodon-bd"/>
</dbReference>
<dbReference type="SUPFAM" id="SSF52374">
    <property type="entry name" value="Nucleotidylyl transferase"/>
    <property type="match status" value="1"/>
</dbReference>
<dbReference type="EC" id="6.1.1.5" evidence="10"/>
<dbReference type="PANTHER" id="PTHR42765">
    <property type="entry name" value="SOLEUCYL-TRNA SYNTHETASE"/>
    <property type="match status" value="1"/>
</dbReference>
<feature type="domain" description="Aminoacyl-tRNA synthetase class Ia" evidence="11">
    <location>
        <begin position="28"/>
        <end position="647"/>
    </location>
</feature>
<feature type="short sequence motif" description="'HIGH' region" evidence="10">
    <location>
        <begin position="58"/>
        <end position="68"/>
    </location>
</feature>
<comment type="subcellular location">
    <subcellularLocation>
        <location evidence="10">Cytoplasm</location>
    </subcellularLocation>
</comment>
<comment type="function">
    <text evidence="8 10">Catalyzes the attachment of isoleucine to tRNA(Ile). As IleRS can inadvertently accommodate and process structurally similar amino acids such as valine, to avoid such errors it has two additional distinct tRNA(Ile)-dependent editing activities. One activity is designated as 'pretransfer' editing and involves the hydrolysis of activated Val-AMP. The other activity is designated 'posttransfer' editing and involves deacylation of mischarged Val-tRNA(Ile).</text>
</comment>
<evidence type="ECO:0000256" key="9">
    <source>
        <dbReference type="ARBA" id="ARBA00048359"/>
    </source>
</evidence>
<keyword evidence="14" id="KW-1185">Reference proteome</keyword>
<dbReference type="KEGG" id="dfl:DFE_1023"/>
<evidence type="ECO:0000256" key="10">
    <source>
        <dbReference type="HAMAP-Rule" id="MF_02002"/>
    </source>
</evidence>
<evidence type="ECO:0000256" key="1">
    <source>
        <dbReference type="ARBA" id="ARBA00006887"/>
    </source>
</evidence>
<dbReference type="InterPro" id="IPR002300">
    <property type="entry name" value="aa-tRNA-synth_Ia"/>
</dbReference>
<reference evidence="13 14" key="1">
    <citation type="journal article" date="2018" name="Sci. Adv.">
        <title>Multi-heme cytochromes provide a pathway for survival in energy-limited environments.</title>
        <authorList>
            <person name="Deng X."/>
            <person name="Dohmae N."/>
            <person name="Nealson K.H."/>
            <person name="Hashimoto K."/>
            <person name="Okamoto A."/>
        </authorList>
    </citation>
    <scope>NUCLEOTIDE SEQUENCE [LARGE SCALE GENOMIC DNA]</scope>
    <source>
        <strain evidence="13 14">IS5</strain>
    </source>
</reference>
<dbReference type="HAMAP" id="MF_02002">
    <property type="entry name" value="Ile_tRNA_synth_type1"/>
    <property type="match status" value="1"/>
</dbReference>
<dbReference type="Pfam" id="PF00133">
    <property type="entry name" value="tRNA-synt_1"/>
    <property type="match status" value="1"/>
</dbReference>
<evidence type="ECO:0000256" key="3">
    <source>
        <dbReference type="ARBA" id="ARBA00022598"/>
    </source>
</evidence>
<protein>
    <recommendedName>
        <fullName evidence="10">Isoleucine--tRNA ligase</fullName>
        <ecNumber evidence="10">6.1.1.5</ecNumber>
    </recommendedName>
    <alternativeName>
        <fullName evidence="10">Isoleucyl-tRNA synthetase</fullName>
        <shortName evidence="10">IleRS</shortName>
    </alternativeName>
</protein>
<keyword evidence="2 10" id="KW-0963">Cytoplasm</keyword>
<evidence type="ECO:0000259" key="12">
    <source>
        <dbReference type="Pfam" id="PF08264"/>
    </source>
</evidence>
<dbReference type="GO" id="GO:0006428">
    <property type="term" value="P:isoleucyl-tRNA aminoacylation"/>
    <property type="evidence" value="ECO:0007669"/>
    <property type="project" value="UniProtKB-UniRule"/>
</dbReference>
<dbReference type="GO" id="GO:0005829">
    <property type="term" value="C:cytosol"/>
    <property type="evidence" value="ECO:0007669"/>
    <property type="project" value="TreeGrafter"/>
</dbReference>
<dbReference type="GO" id="GO:0000049">
    <property type="term" value="F:tRNA binding"/>
    <property type="evidence" value="ECO:0007669"/>
    <property type="project" value="InterPro"/>
</dbReference>
<name>A0A2Z6AWX1_9BACT</name>
<dbReference type="SUPFAM" id="SSF50677">
    <property type="entry name" value="ValRS/IleRS/LeuRS editing domain"/>
    <property type="match status" value="1"/>
</dbReference>
<keyword evidence="6 10" id="KW-0648">Protein biosynthesis</keyword>
<dbReference type="GO" id="GO:0002161">
    <property type="term" value="F:aminoacyl-tRNA deacylase activity"/>
    <property type="evidence" value="ECO:0007669"/>
    <property type="project" value="InterPro"/>
</dbReference>
<dbReference type="SUPFAM" id="SSF47323">
    <property type="entry name" value="Anticodon-binding domain of a subclass of class I aminoacyl-tRNA synthetases"/>
    <property type="match status" value="1"/>
</dbReference>
<dbReference type="InterPro" id="IPR002301">
    <property type="entry name" value="Ile-tRNA-ligase"/>
</dbReference>
<gene>
    <name evidence="10" type="primary">ileS</name>
    <name evidence="13" type="ORF">DFE_1023</name>
</gene>
<evidence type="ECO:0000256" key="8">
    <source>
        <dbReference type="ARBA" id="ARBA00025217"/>
    </source>
</evidence>
<dbReference type="GO" id="GO:0008270">
    <property type="term" value="F:zinc ion binding"/>
    <property type="evidence" value="ECO:0007669"/>
    <property type="project" value="UniProtKB-UniRule"/>
</dbReference>
<dbReference type="Gene3D" id="3.40.50.620">
    <property type="entry name" value="HUPs"/>
    <property type="match status" value="2"/>
</dbReference>
<dbReference type="InterPro" id="IPR050081">
    <property type="entry name" value="Ile-tRNA_ligase"/>
</dbReference>
<dbReference type="PANTHER" id="PTHR42765:SF1">
    <property type="entry name" value="ISOLEUCINE--TRNA LIGASE, MITOCHONDRIAL"/>
    <property type="match status" value="1"/>
</dbReference>
<accession>A0A2Z6AWX1</accession>
<feature type="binding site" evidence="10">
    <location>
        <position position="928"/>
    </location>
    <ligand>
        <name>Zn(2+)</name>
        <dbReference type="ChEBI" id="CHEBI:29105"/>
    </ligand>
</feature>
<dbReference type="PRINTS" id="PR00984">
    <property type="entry name" value="TRNASYNTHILE"/>
</dbReference>
<comment type="catalytic activity">
    <reaction evidence="9 10">
        <text>tRNA(Ile) + L-isoleucine + ATP = L-isoleucyl-tRNA(Ile) + AMP + diphosphate</text>
        <dbReference type="Rhea" id="RHEA:11060"/>
        <dbReference type="Rhea" id="RHEA-COMP:9666"/>
        <dbReference type="Rhea" id="RHEA-COMP:9695"/>
        <dbReference type="ChEBI" id="CHEBI:30616"/>
        <dbReference type="ChEBI" id="CHEBI:33019"/>
        <dbReference type="ChEBI" id="CHEBI:58045"/>
        <dbReference type="ChEBI" id="CHEBI:78442"/>
        <dbReference type="ChEBI" id="CHEBI:78528"/>
        <dbReference type="ChEBI" id="CHEBI:456215"/>
        <dbReference type="EC" id="6.1.1.5"/>
    </reaction>
</comment>
<dbReference type="GO" id="GO:0005524">
    <property type="term" value="F:ATP binding"/>
    <property type="evidence" value="ECO:0007669"/>
    <property type="project" value="UniProtKB-UniRule"/>
</dbReference>
<evidence type="ECO:0000256" key="7">
    <source>
        <dbReference type="ARBA" id="ARBA00023146"/>
    </source>
</evidence>
<dbReference type="InterPro" id="IPR033708">
    <property type="entry name" value="Anticodon_Ile_BEm"/>
</dbReference>
<organism evidence="13 14">
    <name type="scientific">Desulfovibrio ferrophilus</name>
    <dbReference type="NCBI Taxonomy" id="241368"/>
    <lineage>
        <taxon>Bacteria</taxon>
        <taxon>Pseudomonadati</taxon>
        <taxon>Thermodesulfobacteriota</taxon>
        <taxon>Desulfovibrionia</taxon>
        <taxon>Desulfovibrionales</taxon>
        <taxon>Desulfovibrionaceae</taxon>
        <taxon>Desulfovibrio</taxon>
    </lineage>
</organism>
<dbReference type="Pfam" id="PF08264">
    <property type="entry name" value="Anticodon_1"/>
    <property type="match status" value="1"/>
</dbReference>
<dbReference type="Gene3D" id="1.10.730.20">
    <property type="match status" value="1"/>
</dbReference>
<feature type="binding site" evidence="10">
    <location>
        <position position="911"/>
    </location>
    <ligand>
        <name>Zn(2+)</name>
        <dbReference type="ChEBI" id="CHEBI:29105"/>
    </ligand>
</feature>
<feature type="binding site" evidence="10">
    <location>
        <position position="611"/>
    </location>
    <ligand>
        <name>ATP</name>
        <dbReference type="ChEBI" id="CHEBI:30616"/>
    </ligand>
</feature>
<dbReference type="InterPro" id="IPR009008">
    <property type="entry name" value="Val/Leu/Ile-tRNA-synth_edit"/>
</dbReference>
<dbReference type="EMBL" id="AP017378">
    <property type="protein sequence ID" value="BBD07749.1"/>
    <property type="molecule type" value="Genomic_DNA"/>
</dbReference>
<dbReference type="AlphaFoldDB" id="A0A2Z6AWX1"/>
<comment type="similarity">
    <text evidence="1 10">Belongs to the class-I aminoacyl-tRNA synthetase family. IleS type 1 subfamily.</text>
</comment>
<feature type="domain" description="Methionyl/Valyl/Leucyl/Isoleucyl-tRNA synthetase anticodon-binding" evidence="12">
    <location>
        <begin position="691"/>
        <end position="848"/>
    </location>
</feature>
<keyword evidence="3 10" id="KW-0436">Ligase</keyword>
<keyword evidence="10" id="KW-0862">Zinc</keyword>
<dbReference type="InterPro" id="IPR023585">
    <property type="entry name" value="Ile-tRNA-ligase_type1"/>
</dbReference>
<keyword evidence="7 10" id="KW-0030">Aminoacyl-tRNA synthetase</keyword>